<accession>A0AAF0CS80</accession>
<protein>
    <submittedName>
        <fullName evidence="2">DUF151 domain-containing protein</fullName>
    </submittedName>
</protein>
<feature type="domain" description="BFN" evidence="1">
    <location>
        <begin position="1"/>
        <end position="136"/>
    </location>
</feature>
<dbReference type="SUPFAM" id="SSF103256">
    <property type="entry name" value="Hypothetical protein TM0160"/>
    <property type="match status" value="1"/>
</dbReference>
<dbReference type="Proteomes" id="UP001218638">
    <property type="component" value="Chromosome"/>
</dbReference>
<reference evidence="2" key="1">
    <citation type="submission" date="2023-03" db="EMBL/GenBank/DDBJ databases">
        <title>Lomoglobus Profundus gen. nov., sp. nov., a novel member of the phylum Verrucomicrobia, isolated from deep-marine sediment of South China Sea.</title>
        <authorList>
            <person name="Ahmad T."/>
            <person name="Ishaq S.E."/>
            <person name="Wang F."/>
        </authorList>
    </citation>
    <scope>NUCLEOTIDE SEQUENCE</scope>
    <source>
        <strain evidence="2">LMO-M01</strain>
    </source>
</reference>
<dbReference type="Pfam" id="PF02577">
    <property type="entry name" value="BFN_dom"/>
    <property type="match status" value="1"/>
</dbReference>
<evidence type="ECO:0000313" key="2">
    <source>
        <dbReference type="EMBL" id="WED67142.1"/>
    </source>
</evidence>
<dbReference type="RefSeq" id="WP_330931405.1">
    <property type="nucleotide sequence ID" value="NZ_CP119075.1"/>
</dbReference>
<proteinExistence type="predicted"/>
<evidence type="ECO:0000313" key="3">
    <source>
        <dbReference type="Proteomes" id="UP001218638"/>
    </source>
</evidence>
<dbReference type="InterPro" id="IPR003729">
    <property type="entry name" value="Bi_nuclease_dom"/>
</dbReference>
<dbReference type="GO" id="GO:0004518">
    <property type="term" value="F:nuclease activity"/>
    <property type="evidence" value="ECO:0007669"/>
    <property type="project" value="InterPro"/>
</dbReference>
<gene>
    <name evidence="2" type="ORF">PXH66_09790</name>
</gene>
<dbReference type="KEGG" id="slom:PXH66_09790"/>
<keyword evidence="3" id="KW-1185">Reference proteome</keyword>
<dbReference type="EMBL" id="CP119075">
    <property type="protein sequence ID" value="WED67142.1"/>
    <property type="molecule type" value="Genomic_DNA"/>
</dbReference>
<dbReference type="PROSITE" id="PS51658">
    <property type="entry name" value="BFN"/>
    <property type="match status" value="1"/>
</dbReference>
<organism evidence="2 3">
    <name type="scientific">Synoicihabitans lomoniglobus</name>
    <dbReference type="NCBI Taxonomy" id="2909285"/>
    <lineage>
        <taxon>Bacteria</taxon>
        <taxon>Pseudomonadati</taxon>
        <taxon>Verrucomicrobiota</taxon>
        <taxon>Opitutia</taxon>
        <taxon>Opitutales</taxon>
        <taxon>Opitutaceae</taxon>
        <taxon>Synoicihabitans</taxon>
    </lineage>
</organism>
<dbReference type="PANTHER" id="PTHR15160">
    <property type="entry name" value="VON HIPPEL-LINDAU PROTEIN"/>
    <property type="match status" value="1"/>
</dbReference>
<dbReference type="PANTHER" id="PTHR15160:SF1">
    <property type="entry name" value="VON HIPPEL-LINDAU DISEASE TUMOR SUPPRESSOR"/>
    <property type="match status" value="1"/>
</dbReference>
<evidence type="ECO:0000259" key="1">
    <source>
        <dbReference type="PROSITE" id="PS51658"/>
    </source>
</evidence>
<name>A0AAF0CS80_9BACT</name>
<sequence length="158" mass="17600">MQADVVEVSVRGVMPTANGCAIFLGNDDKTFVIYVDHSVGNAIQMTLDGVRKERPLTHDLIGQMFLGLGVTLEHVIINDVHEGTFFARILLRMENEIGKKIIEVDARPSDSTVLALQHKRPLFVARKVIDSVEDMTEILERVLRQRSEEATGDDSDKA</sequence>
<dbReference type="InterPro" id="IPR036104">
    <property type="entry name" value="BFN_sf"/>
</dbReference>
<dbReference type="Gene3D" id="3.10.690.10">
    <property type="entry name" value="Bifunctional nuclease domain"/>
    <property type="match status" value="1"/>
</dbReference>
<dbReference type="AlphaFoldDB" id="A0AAF0CS80"/>